<dbReference type="AlphaFoldDB" id="A0A1N7S2C8"/>
<dbReference type="EMBL" id="CYGX02000031">
    <property type="protein sequence ID" value="SIT41518.1"/>
    <property type="molecule type" value="Genomic_DNA"/>
</dbReference>
<dbReference type="Proteomes" id="UP000187012">
    <property type="component" value="Unassembled WGS sequence"/>
</dbReference>
<evidence type="ECO:0000313" key="1">
    <source>
        <dbReference type="EMBL" id="SIT41518.1"/>
    </source>
</evidence>
<keyword evidence="2" id="KW-1185">Reference proteome</keyword>
<evidence type="ECO:0000313" key="2">
    <source>
        <dbReference type="Proteomes" id="UP000187012"/>
    </source>
</evidence>
<protein>
    <submittedName>
        <fullName evidence="1">Uncharacterized protein</fullName>
    </submittedName>
</protein>
<proteinExistence type="predicted"/>
<name>A0A1N7S2C8_9BURK</name>
<organism evidence="1 2">
    <name type="scientific">Paraburkholderia ribeironis</name>
    <dbReference type="NCBI Taxonomy" id="1247936"/>
    <lineage>
        <taxon>Bacteria</taxon>
        <taxon>Pseudomonadati</taxon>
        <taxon>Pseudomonadota</taxon>
        <taxon>Betaproteobacteria</taxon>
        <taxon>Burkholderiales</taxon>
        <taxon>Burkholderiaceae</taxon>
        <taxon>Paraburkholderia</taxon>
    </lineage>
</organism>
<gene>
    <name evidence="1" type="ORF">BN2475_310068</name>
</gene>
<accession>A0A1N7S2C8</accession>
<reference evidence="1 2" key="1">
    <citation type="submission" date="2016-12" db="EMBL/GenBank/DDBJ databases">
        <authorList>
            <person name="Song W.-J."/>
            <person name="Kurnit D.M."/>
        </authorList>
    </citation>
    <scope>NUCLEOTIDE SEQUENCE [LARGE SCALE GENOMIC DNA]</scope>
    <source>
        <strain evidence="1 2">STM7296</strain>
    </source>
</reference>
<sequence length="77" mass="8033">MKICSPILTALPKSSIGMDASFGGEKAFKASGVTSLFATGSAAQARHITNAPTMPDASKLTSLSRCVYSRTLIVWSP</sequence>